<name>A0A565BBV0_9BRAS</name>
<proteinExistence type="predicted"/>
<gene>
    <name evidence="1" type="ORF">ANE_LOCUS9524</name>
</gene>
<dbReference type="AlphaFoldDB" id="A0A565BBV0"/>
<sequence length="63" mass="7498">MHPRTTQKRTNPSHVVSTEFPLQHMSALHSEQDRWFSFLSRRPIANPTEEELIFANYTNAWEE</sequence>
<evidence type="ECO:0000313" key="1">
    <source>
        <dbReference type="EMBL" id="VVA99079.1"/>
    </source>
</evidence>
<reference evidence="1" key="1">
    <citation type="submission" date="2019-07" db="EMBL/GenBank/DDBJ databases">
        <authorList>
            <person name="Dittberner H."/>
        </authorList>
    </citation>
    <scope>NUCLEOTIDE SEQUENCE [LARGE SCALE GENOMIC DNA]</scope>
</reference>
<evidence type="ECO:0000313" key="2">
    <source>
        <dbReference type="Proteomes" id="UP000489600"/>
    </source>
</evidence>
<comment type="caution">
    <text evidence="1">The sequence shown here is derived from an EMBL/GenBank/DDBJ whole genome shotgun (WGS) entry which is preliminary data.</text>
</comment>
<dbReference type="EMBL" id="CABITT030000003">
    <property type="protein sequence ID" value="VVA99079.1"/>
    <property type="molecule type" value="Genomic_DNA"/>
</dbReference>
<keyword evidence="2" id="KW-1185">Reference proteome</keyword>
<protein>
    <submittedName>
        <fullName evidence="1">Uncharacterized protein</fullName>
    </submittedName>
</protein>
<accession>A0A565BBV0</accession>
<dbReference type="Proteomes" id="UP000489600">
    <property type="component" value="Unassembled WGS sequence"/>
</dbReference>
<organism evidence="1 2">
    <name type="scientific">Arabis nemorensis</name>
    <dbReference type="NCBI Taxonomy" id="586526"/>
    <lineage>
        <taxon>Eukaryota</taxon>
        <taxon>Viridiplantae</taxon>
        <taxon>Streptophyta</taxon>
        <taxon>Embryophyta</taxon>
        <taxon>Tracheophyta</taxon>
        <taxon>Spermatophyta</taxon>
        <taxon>Magnoliopsida</taxon>
        <taxon>eudicotyledons</taxon>
        <taxon>Gunneridae</taxon>
        <taxon>Pentapetalae</taxon>
        <taxon>rosids</taxon>
        <taxon>malvids</taxon>
        <taxon>Brassicales</taxon>
        <taxon>Brassicaceae</taxon>
        <taxon>Arabideae</taxon>
        <taxon>Arabis</taxon>
    </lineage>
</organism>